<evidence type="ECO:0000313" key="1">
    <source>
        <dbReference type="EMBL" id="WMV14756.1"/>
    </source>
</evidence>
<name>A0AAF0Q6E3_SOLVR</name>
<accession>A0AAF0Q6E3</accession>
<dbReference type="Proteomes" id="UP001234989">
    <property type="component" value="Chromosome 2"/>
</dbReference>
<proteinExistence type="predicted"/>
<organism evidence="1 2">
    <name type="scientific">Solanum verrucosum</name>
    <dbReference type="NCBI Taxonomy" id="315347"/>
    <lineage>
        <taxon>Eukaryota</taxon>
        <taxon>Viridiplantae</taxon>
        <taxon>Streptophyta</taxon>
        <taxon>Embryophyta</taxon>
        <taxon>Tracheophyta</taxon>
        <taxon>Spermatophyta</taxon>
        <taxon>Magnoliopsida</taxon>
        <taxon>eudicotyledons</taxon>
        <taxon>Gunneridae</taxon>
        <taxon>Pentapetalae</taxon>
        <taxon>asterids</taxon>
        <taxon>lamiids</taxon>
        <taxon>Solanales</taxon>
        <taxon>Solanaceae</taxon>
        <taxon>Solanoideae</taxon>
        <taxon>Solaneae</taxon>
        <taxon>Solanum</taxon>
    </lineage>
</organism>
<dbReference type="EMBL" id="CP133613">
    <property type="protein sequence ID" value="WMV14756.1"/>
    <property type="molecule type" value="Genomic_DNA"/>
</dbReference>
<keyword evidence="2" id="KW-1185">Reference proteome</keyword>
<sequence length="40" mass="4502">MEMQEKKKKDGGLLQLAIGGQFGRKGIKDVLKENKTISKR</sequence>
<protein>
    <submittedName>
        <fullName evidence="1">Uncharacterized protein</fullName>
    </submittedName>
</protein>
<reference evidence="1" key="1">
    <citation type="submission" date="2023-08" db="EMBL/GenBank/DDBJ databases">
        <title>A de novo genome assembly of Solanum verrucosum Schlechtendal, a Mexican diploid species geographically isolated from the other diploid A-genome species in potato relatives.</title>
        <authorList>
            <person name="Hosaka K."/>
        </authorList>
    </citation>
    <scope>NUCLEOTIDE SEQUENCE</scope>
    <source>
        <tissue evidence="1">Young leaves</tissue>
    </source>
</reference>
<evidence type="ECO:0000313" key="2">
    <source>
        <dbReference type="Proteomes" id="UP001234989"/>
    </source>
</evidence>
<dbReference type="AlphaFoldDB" id="A0AAF0Q6E3"/>
<gene>
    <name evidence="1" type="ORF">MTR67_008141</name>
</gene>